<dbReference type="EMBL" id="JBHUCM010000070">
    <property type="protein sequence ID" value="MFD1546926.1"/>
    <property type="molecule type" value="Genomic_DNA"/>
</dbReference>
<accession>A0ABW4GX55</accession>
<proteinExistence type="predicted"/>
<reference evidence="2" key="1">
    <citation type="journal article" date="2019" name="Int. J. Syst. Evol. Microbiol.">
        <title>The Global Catalogue of Microorganisms (GCM) 10K type strain sequencing project: providing services to taxonomists for standard genome sequencing and annotation.</title>
        <authorList>
            <consortium name="The Broad Institute Genomics Platform"/>
            <consortium name="The Broad Institute Genome Sequencing Center for Infectious Disease"/>
            <person name="Wu L."/>
            <person name="Ma J."/>
        </authorList>
    </citation>
    <scope>NUCLEOTIDE SEQUENCE [LARGE SCALE GENOMIC DNA]</scope>
    <source>
        <strain evidence="2">CGMCC 1.15399</strain>
    </source>
</reference>
<dbReference type="Proteomes" id="UP001597097">
    <property type="component" value="Unassembled WGS sequence"/>
</dbReference>
<gene>
    <name evidence="1" type="ORF">ACFSJ0_58510</name>
</gene>
<dbReference type="RefSeq" id="WP_219536667.1">
    <property type="nucleotide sequence ID" value="NZ_JAHKRM010000031.1"/>
</dbReference>
<sequence length="151" mass="16382">MTDKIKRHPLADIAPYPATVDDATADALVKHFAAFGLMHNWLATEFVPGKEDTQWRQSVACVVSSFTTAYMLAELEDKAGLQAADAAARELWSSWEAGDAVAGWLWQTASEFGLDMKVIERAADQVTQNIRAKAAGASPEVHPDQAEIPSP</sequence>
<evidence type="ECO:0000313" key="1">
    <source>
        <dbReference type="EMBL" id="MFD1546926.1"/>
    </source>
</evidence>
<comment type="caution">
    <text evidence="1">The sequence shown here is derived from an EMBL/GenBank/DDBJ whole genome shotgun (WGS) entry which is preliminary data.</text>
</comment>
<keyword evidence="2" id="KW-1185">Reference proteome</keyword>
<organism evidence="1 2">
    <name type="scientific">Nonomuraea guangzhouensis</name>
    <dbReference type="NCBI Taxonomy" id="1291555"/>
    <lineage>
        <taxon>Bacteria</taxon>
        <taxon>Bacillati</taxon>
        <taxon>Actinomycetota</taxon>
        <taxon>Actinomycetes</taxon>
        <taxon>Streptosporangiales</taxon>
        <taxon>Streptosporangiaceae</taxon>
        <taxon>Nonomuraea</taxon>
    </lineage>
</organism>
<name>A0ABW4GX55_9ACTN</name>
<protein>
    <submittedName>
        <fullName evidence="1">Uncharacterized protein</fullName>
    </submittedName>
</protein>
<evidence type="ECO:0000313" key="2">
    <source>
        <dbReference type="Proteomes" id="UP001597097"/>
    </source>
</evidence>